<gene>
    <name evidence="1" type="ORF">S01H4_27635</name>
</gene>
<evidence type="ECO:0000313" key="1">
    <source>
        <dbReference type="EMBL" id="GAG78322.1"/>
    </source>
</evidence>
<feature type="non-terminal residue" evidence="1">
    <location>
        <position position="1"/>
    </location>
</feature>
<dbReference type="AlphaFoldDB" id="X1BAN8"/>
<comment type="caution">
    <text evidence="1">The sequence shown here is derived from an EMBL/GenBank/DDBJ whole genome shotgun (WGS) entry which is preliminary data.</text>
</comment>
<dbReference type="EMBL" id="BART01013545">
    <property type="protein sequence ID" value="GAG78322.1"/>
    <property type="molecule type" value="Genomic_DNA"/>
</dbReference>
<sequence>ITHRIGTAKAIIANCDAKKATFDVAWGVESQFDIGSGGTITTGAAFRASLNNSGTFSTSYAYLVETANTSYNWDYGLYMTDGQADTGIHIGTCETVGINIASAVAITINSTIVTAWAYPFSVKSTFATAVSEHGYATGRFRFTLSAATVVSGTAQCQAMRVSLEIAGGSTTTLSSSGIFAAINARYYTDNVNGITASGGIHCALAAQMLAGENYTLSGGIALAVPIL</sequence>
<reference evidence="1" key="1">
    <citation type="journal article" date="2014" name="Front. Microbiol.">
        <title>High frequency of phylogenetically diverse reductive dehalogenase-homologous genes in deep subseafloor sedimentary metagenomes.</title>
        <authorList>
            <person name="Kawai M."/>
            <person name="Futagami T."/>
            <person name="Toyoda A."/>
            <person name="Takaki Y."/>
            <person name="Nishi S."/>
            <person name="Hori S."/>
            <person name="Arai W."/>
            <person name="Tsubouchi T."/>
            <person name="Morono Y."/>
            <person name="Uchiyama I."/>
            <person name="Ito T."/>
            <person name="Fujiyama A."/>
            <person name="Inagaki F."/>
            <person name="Takami H."/>
        </authorList>
    </citation>
    <scope>NUCLEOTIDE SEQUENCE</scope>
    <source>
        <strain evidence="1">Expedition CK06-06</strain>
    </source>
</reference>
<protein>
    <submittedName>
        <fullName evidence="1">Uncharacterized protein</fullName>
    </submittedName>
</protein>
<proteinExistence type="predicted"/>
<name>X1BAN8_9ZZZZ</name>
<accession>X1BAN8</accession>
<organism evidence="1">
    <name type="scientific">marine sediment metagenome</name>
    <dbReference type="NCBI Taxonomy" id="412755"/>
    <lineage>
        <taxon>unclassified sequences</taxon>
        <taxon>metagenomes</taxon>
        <taxon>ecological metagenomes</taxon>
    </lineage>
</organism>